<evidence type="ECO:0000313" key="4">
    <source>
        <dbReference type="Proteomes" id="UP000196880"/>
    </source>
</evidence>
<evidence type="ECO:0000256" key="1">
    <source>
        <dbReference type="SAM" id="SignalP"/>
    </source>
</evidence>
<dbReference type="SUPFAM" id="SSF51338">
    <property type="entry name" value="Composite domain of metallo-dependent hydrolases"/>
    <property type="match status" value="1"/>
</dbReference>
<evidence type="ECO:0000259" key="2">
    <source>
        <dbReference type="PROSITE" id="PS50112"/>
    </source>
</evidence>
<sequence>MKFSSKILIAALVTYSAMTVAQNNADTIFYGGSILTVNAKNDEVEALAIKDGKIVATGTKAEVIKGWQTSSTKLVNLQGKTAMPGLIDPHVHIILTAVGEYLWLDLSNFTTKYDTVASLSNKLKAHLKTLPKGQWLMGFGVDPSRTNPFMAELTADVLDKVSTEVPIFVLNQSGHIAYVNHKAYEIAGITDSTPNPAGGGVFQKNAQGKLTGVLIEGAAYAPFMEKMPPPSDADLLKAVQKTGKMIASKGVTTTTEITVGAMLGLDNEVKLLQGATASKDWPLRVRGYLYGPAIPKGFNAIKPNDGNDRLRFVGVKFVSDGSTQGLTAALNQPYTYPAGTKRLGDLDYKDEDIYGLIKPFFDQGWQLSIHANGDRAVDQTLNNYAKLLLGNTKPETRRLRIEHFTINTPEQVKKAVQLGIVPGFTVGHVDYWGAAFHNHIVGPERASRIAPGASFKKEGARFTYHSDSPISPVSPLRYISEGVDRLWQKSPREVLGPNERVTVDDAIRAVTINAAYQLMSDDKIGSLEVGKQADLVILDKNPRKTSPEQIANIKVRETWIDGKKQAW</sequence>
<dbReference type="AlphaFoldDB" id="A0A210RW02"/>
<dbReference type="GO" id="GO:0016810">
    <property type="term" value="F:hydrolase activity, acting on carbon-nitrogen (but not peptide) bonds"/>
    <property type="evidence" value="ECO:0007669"/>
    <property type="project" value="InterPro"/>
</dbReference>
<dbReference type="OrthoDB" id="9031471at2"/>
<evidence type="ECO:0000313" key="3">
    <source>
        <dbReference type="EMBL" id="OWF65178.1"/>
    </source>
</evidence>
<dbReference type="InterPro" id="IPR013108">
    <property type="entry name" value="Amidohydro_3"/>
</dbReference>
<dbReference type="Gene3D" id="3.10.310.70">
    <property type="match status" value="1"/>
</dbReference>
<accession>A0A210RW02</accession>
<reference evidence="3 4" key="1">
    <citation type="submission" date="2017-03" db="EMBL/GenBank/DDBJ databases">
        <title>New species Polynucleobacter sp. MWH-EgelM1-30-B4.</title>
        <authorList>
            <person name="Hahn M.W."/>
        </authorList>
    </citation>
    <scope>NUCLEOTIDE SEQUENCE [LARGE SCALE GENOMIC DNA]</scope>
    <source>
        <strain evidence="3 4">MWH-EgelM1-30-B4</strain>
    </source>
</reference>
<feature type="domain" description="PAS" evidence="2">
    <location>
        <begin position="150"/>
        <end position="190"/>
    </location>
</feature>
<dbReference type="Gene3D" id="2.30.40.10">
    <property type="entry name" value="Urease, subunit C, domain 1"/>
    <property type="match status" value="1"/>
</dbReference>
<organism evidence="3 4">
    <name type="scientific">Polynucleobacter hirudinilacicola</name>
    <dbReference type="NCBI Taxonomy" id="1743166"/>
    <lineage>
        <taxon>Bacteria</taxon>
        <taxon>Pseudomonadati</taxon>
        <taxon>Pseudomonadota</taxon>
        <taxon>Betaproteobacteria</taxon>
        <taxon>Burkholderiales</taxon>
        <taxon>Burkholderiaceae</taxon>
        <taxon>Polynucleobacter</taxon>
    </lineage>
</organism>
<dbReference type="Proteomes" id="UP000196880">
    <property type="component" value="Unassembled WGS sequence"/>
</dbReference>
<feature type="chain" id="PRO_5012013032" description="PAS domain-containing protein" evidence="1">
    <location>
        <begin position="22"/>
        <end position="567"/>
    </location>
</feature>
<dbReference type="EMBL" id="NAIA01000003">
    <property type="protein sequence ID" value="OWF65178.1"/>
    <property type="molecule type" value="Genomic_DNA"/>
</dbReference>
<dbReference type="PANTHER" id="PTHR22642">
    <property type="entry name" value="IMIDAZOLONEPROPIONASE"/>
    <property type="match status" value="1"/>
</dbReference>
<dbReference type="Pfam" id="PF07969">
    <property type="entry name" value="Amidohydro_3"/>
    <property type="match status" value="1"/>
</dbReference>
<proteinExistence type="predicted"/>
<dbReference type="SUPFAM" id="SSF51556">
    <property type="entry name" value="Metallo-dependent hydrolases"/>
    <property type="match status" value="1"/>
</dbReference>
<gene>
    <name evidence="3" type="ORF">B6A14_05030</name>
</gene>
<dbReference type="InterPro" id="IPR033932">
    <property type="entry name" value="YtcJ-like"/>
</dbReference>
<dbReference type="PROSITE" id="PS50112">
    <property type="entry name" value="PAS"/>
    <property type="match status" value="1"/>
</dbReference>
<keyword evidence="4" id="KW-1185">Reference proteome</keyword>
<dbReference type="RefSeq" id="WP_087909375.1">
    <property type="nucleotide sequence ID" value="NZ_NAIA01000003.1"/>
</dbReference>
<comment type="caution">
    <text evidence="3">The sequence shown here is derived from an EMBL/GenBank/DDBJ whole genome shotgun (WGS) entry which is preliminary data.</text>
</comment>
<dbReference type="InterPro" id="IPR000014">
    <property type="entry name" value="PAS"/>
</dbReference>
<protein>
    <recommendedName>
        <fullName evidence="2">PAS domain-containing protein</fullName>
    </recommendedName>
</protein>
<dbReference type="CDD" id="cd01300">
    <property type="entry name" value="YtcJ_like"/>
    <property type="match status" value="1"/>
</dbReference>
<dbReference type="Gene3D" id="3.20.20.140">
    <property type="entry name" value="Metal-dependent hydrolases"/>
    <property type="match status" value="1"/>
</dbReference>
<dbReference type="InterPro" id="IPR011059">
    <property type="entry name" value="Metal-dep_hydrolase_composite"/>
</dbReference>
<feature type="signal peptide" evidence="1">
    <location>
        <begin position="1"/>
        <end position="21"/>
    </location>
</feature>
<keyword evidence="1" id="KW-0732">Signal</keyword>
<dbReference type="InterPro" id="IPR032466">
    <property type="entry name" value="Metal_Hydrolase"/>
</dbReference>
<dbReference type="PANTHER" id="PTHR22642:SF2">
    <property type="entry name" value="PROTEIN LONG AFTER FAR-RED 3"/>
    <property type="match status" value="1"/>
</dbReference>
<name>A0A210RW02_9BURK</name>